<keyword evidence="2" id="KW-1185">Reference proteome</keyword>
<evidence type="ECO:0000313" key="1">
    <source>
        <dbReference type="EMBL" id="KAI4459926.1"/>
    </source>
</evidence>
<reference evidence="1" key="1">
    <citation type="submission" date="2022-04" db="EMBL/GenBank/DDBJ databases">
        <title>Chromosome-scale genome assembly of Holotrichia oblita Faldermann.</title>
        <authorList>
            <person name="Rongchong L."/>
        </authorList>
    </citation>
    <scope>NUCLEOTIDE SEQUENCE</scope>
    <source>
        <strain evidence="1">81SQS9</strain>
    </source>
</reference>
<dbReference type="Proteomes" id="UP001056778">
    <property type="component" value="Chromosome 6"/>
</dbReference>
<name>A0ACB9SZE1_HOLOL</name>
<proteinExistence type="predicted"/>
<dbReference type="EMBL" id="CM043020">
    <property type="protein sequence ID" value="KAI4459926.1"/>
    <property type="molecule type" value="Genomic_DNA"/>
</dbReference>
<gene>
    <name evidence="1" type="ORF">MML48_6g00019961</name>
</gene>
<organism evidence="1 2">
    <name type="scientific">Holotrichia oblita</name>
    <name type="common">Chafer beetle</name>
    <dbReference type="NCBI Taxonomy" id="644536"/>
    <lineage>
        <taxon>Eukaryota</taxon>
        <taxon>Metazoa</taxon>
        <taxon>Ecdysozoa</taxon>
        <taxon>Arthropoda</taxon>
        <taxon>Hexapoda</taxon>
        <taxon>Insecta</taxon>
        <taxon>Pterygota</taxon>
        <taxon>Neoptera</taxon>
        <taxon>Endopterygota</taxon>
        <taxon>Coleoptera</taxon>
        <taxon>Polyphaga</taxon>
        <taxon>Scarabaeiformia</taxon>
        <taxon>Scarabaeidae</taxon>
        <taxon>Melolonthinae</taxon>
        <taxon>Holotrichia</taxon>
    </lineage>
</organism>
<protein>
    <submittedName>
        <fullName evidence="1">Ribonuclease h superfamily</fullName>
    </submittedName>
</protein>
<accession>A0ACB9SZE1</accession>
<evidence type="ECO:0000313" key="2">
    <source>
        <dbReference type="Proteomes" id="UP001056778"/>
    </source>
</evidence>
<comment type="caution">
    <text evidence="1">The sequence shown here is derived from an EMBL/GenBank/DDBJ whole genome shotgun (WGS) entry which is preliminary data.</text>
</comment>
<sequence length="157" mass="18053">MWKTLKTWIKDNNSTKWTEGCYFIQWQKNSSYHRIIKQSPYKALFGVGLSSSSLPSEVIQDITSEEESENVIKTQQRQLTNEERAETDIHNSCAADTNGKEDIQVFEMSDIPIVQNTFDEIETNMNSSKNMESGIFCVKCNQQKSIDVQTVINRICN</sequence>